<name>A0A8T0BJF8_SILME</name>
<sequence length="230" mass="26327">MFCGYWTVMRVMCFSVALAGVFTEQDCVTGVGNPGLDQSAMEPAPTIEIIRKGEDLHFHSSPPKLEYPQCWKHRFEYTKCNEDPIQVCATYERNWTATVQYDVACRYAVKVQALFDEQYCGKDYYNSEISEPVYFGNNSDLDLPFTVAMIAIPVIMCACLIVAMLLFRRHKEKFLPKVPSPANFLKDMFDNNKEMTKVLYVGELYVPNEEVEEAIHVEPKTASQILINKT</sequence>
<dbReference type="AlphaFoldDB" id="A0A8T0BJF8"/>
<evidence type="ECO:0000313" key="3">
    <source>
        <dbReference type="EMBL" id="KAF7706263.1"/>
    </source>
</evidence>
<protein>
    <submittedName>
        <fullName evidence="3">Uncharacterized protein</fullName>
    </submittedName>
</protein>
<evidence type="ECO:0000256" key="2">
    <source>
        <dbReference type="SAM" id="SignalP"/>
    </source>
</evidence>
<comment type="caution">
    <text evidence="3">The sequence shown here is derived from an EMBL/GenBank/DDBJ whole genome shotgun (WGS) entry which is preliminary data.</text>
</comment>
<gene>
    <name evidence="3" type="ORF">HF521_019517</name>
</gene>
<reference evidence="3" key="1">
    <citation type="submission" date="2020-08" db="EMBL/GenBank/DDBJ databases">
        <title>Chromosome-level assembly of Southern catfish (Silurus meridionalis) provides insights into visual adaptation to the nocturnal and benthic lifestyles.</title>
        <authorList>
            <person name="Zhang Y."/>
            <person name="Wang D."/>
            <person name="Peng Z."/>
        </authorList>
    </citation>
    <scope>NUCLEOTIDE SEQUENCE</scope>
    <source>
        <strain evidence="3">SWU-2019-XX</strain>
        <tissue evidence="3">Muscle</tissue>
    </source>
</reference>
<evidence type="ECO:0000313" key="4">
    <source>
        <dbReference type="Proteomes" id="UP000606274"/>
    </source>
</evidence>
<keyword evidence="4" id="KW-1185">Reference proteome</keyword>
<keyword evidence="1" id="KW-0472">Membrane</keyword>
<dbReference type="OrthoDB" id="9940625at2759"/>
<feature type="transmembrane region" description="Helical" evidence="1">
    <location>
        <begin position="145"/>
        <end position="167"/>
    </location>
</feature>
<organism evidence="3 4">
    <name type="scientific">Silurus meridionalis</name>
    <name type="common">Southern catfish</name>
    <name type="synonym">Silurus soldatovi meridionalis</name>
    <dbReference type="NCBI Taxonomy" id="175797"/>
    <lineage>
        <taxon>Eukaryota</taxon>
        <taxon>Metazoa</taxon>
        <taxon>Chordata</taxon>
        <taxon>Craniata</taxon>
        <taxon>Vertebrata</taxon>
        <taxon>Euteleostomi</taxon>
        <taxon>Actinopterygii</taxon>
        <taxon>Neopterygii</taxon>
        <taxon>Teleostei</taxon>
        <taxon>Ostariophysi</taxon>
        <taxon>Siluriformes</taxon>
        <taxon>Siluridae</taxon>
        <taxon>Silurus</taxon>
    </lineage>
</organism>
<feature type="chain" id="PRO_5035938861" evidence="2">
    <location>
        <begin position="20"/>
        <end position="230"/>
    </location>
</feature>
<dbReference type="Proteomes" id="UP000606274">
    <property type="component" value="Unassembled WGS sequence"/>
</dbReference>
<accession>A0A8T0BJF8</accession>
<keyword evidence="1" id="KW-1133">Transmembrane helix</keyword>
<keyword evidence="2" id="KW-0732">Signal</keyword>
<keyword evidence="1" id="KW-0812">Transmembrane</keyword>
<evidence type="ECO:0000256" key="1">
    <source>
        <dbReference type="SAM" id="Phobius"/>
    </source>
</evidence>
<dbReference type="EMBL" id="JABFDY010000006">
    <property type="protein sequence ID" value="KAF7706263.1"/>
    <property type="molecule type" value="Genomic_DNA"/>
</dbReference>
<feature type="signal peptide" evidence="2">
    <location>
        <begin position="1"/>
        <end position="19"/>
    </location>
</feature>
<proteinExistence type="predicted"/>